<name>A0AAW7KF74_ENTFL</name>
<dbReference type="InterPro" id="IPR017439">
    <property type="entry name" value="Amidohydrolase"/>
</dbReference>
<dbReference type="GO" id="GO:0050118">
    <property type="term" value="F:N-acetyldiaminopimelate deacetylase activity"/>
    <property type="evidence" value="ECO:0007669"/>
    <property type="project" value="TreeGrafter"/>
</dbReference>
<sequence length="159" mass="17255">VDPVVGAVVTFGTFHAGTACNVIAEEATLSGTIRTLTAETNEQTQRRIREISEGIAQSFQCEVTVHLDQKGYLPVVNEPACTTNFIEYMSKQATVQFQQAPVAMTGEDFGYLLSKVPGTMFWLGVASPYSLHSAKFEPNEEALLFGVEAVSGFLKSLDN</sequence>
<proteinExistence type="predicted"/>
<dbReference type="InterPro" id="IPR002933">
    <property type="entry name" value="Peptidase_M20"/>
</dbReference>
<dbReference type="Gene3D" id="3.30.70.360">
    <property type="match status" value="1"/>
</dbReference>
<dbReference type="Pfam" id="PF07687">
    <property type="entry name" value="M20_dimer"/>
    <property type="match status" value="1"/>
</dbReference>
<reference evidence="2" key="1">
    <citation type="journal article" date="2023" name="Pathogens">
        <title>Prevalence of Enterococcus spp. and the Whole-Genome Characteristics of Enterococcus faecium and Enterococcus faecalis Strains Isolated from Free-Living Birds in Poland.</title>
        <authorList>
            <person name="Kwit R."/>
            <person name="Zajac M."/>
            <person name="Smialowska-Weglinska A."/>
            <person name="Skarzynska M."/>
            <person name="Bomba A."/>
            <person name="Lalak A."/>
            <person name="Skrzypiec E."/>
            <person name="Wojdat D."/>
            <person name="Koza W."/>
            <person name="Mikos-Wojewoda E."/>
            <person name="Pasim P."/>
            <person name="Skora M."/>
            <person name="Polak M."/>
            <person name="Wiacek J."/>
            <person name="Wasyl D."/>
        </authorList>
    </citation>
    <scope>NUCLEOTIDE SEQUENCE</scope>
    <source>
        <strain evidence="2">691B_2</strain>
    </source>
</reference>
<feature type="non-terminal residue" evidence="2">
    <location>
        <position position="1"/>
    </location>
</feature>
<dbReference type="AlphaFoldDB" id="A0AAW7KF74"/>
<dbReference type="RefSeq" id="WP_289870480.1">
    <property type="nucleotide sequence ID" value="NZ_JAREWH010000146.1"/>
</dbReference>
<dbReference type="EMBL" id="JAREWH010000146">
    <property type="protein sequence ID" value="MDN3194050.1"/>
    <property type="molecule type" value="Genomic_DNA"/>
</dbReference>
<dbReference type="Pfam" id="PF01546">
    <property type="entry name" value="Peptidase_M20"/>
    <property type="match status" value="1"/>
</dbReference>
<dbReference type="PANTHER" id="PTHR11014:SF98">
    <property type="entry name" value="N-ACETYLDIAMINOPIMELATE DEACETYLASE"/>
    <property type="match status" value="1"/>
</dbReference>
<dbReference type="InterPro" id="IPR011650">
    <property type="entry name" value="Peptidase_M20_dimer"/>
</dbReference>
<dbReference type="Gene3D" id="3.40.630.10">
    <property type="entry name" value="Zn peptidases"/>
    <property type="match status" value="1"/>
</dbReference>
<dbReference type="SUPFAM" id="SSF55031">
    <property type="entry name" value="Bacterial exopeptidase dimerisation domain"/>
    <property type="match status" value="1"/>
</dbReference>
<gene>
    <name evidence="2" type="ORF">P0E79_16430</name>
</gene>
<protein>
    <submittedName>
        <fullName evidence="2">Peptidase dimerization domain-containing protein</fullName>
    </submittedName>
</protein>
<accession>A0AAW7KF74</accession>
<feature type="domain" description="Peptidase M20 dimerisation" evidence="1">
    <location>
        <begin position="9"/>
        <end position="53"/>
    </location>
</feature>
<reference evidence="2" key="2">
    <citation type="submission" date="2023-03" db="EMBL/GenBank/DDBJ databases">
        <authorList>
            <person name="Zajac M."/>
            <person name="Kwit R."/>
            <person name="Wasyl D."/>
        </authorList>
    </citation>
    <scope>NUCLEOTIDE SEQUENCE</scope>
    <source>
        <strain evidence="2">691B_2</strain>
    </source>
</reference>
<evidence type="ECO:0000313" key="2">
    <source>
        <dbReference type="EMBL" id="MDN3194050.1"/>
    </source>
</evidence>
<comment type="caution">
    <text evidence="2">The sequence shown here is derived from an EMBL/GenBank/DDBJ whole genome shotgun (WGS) entry which is preliminary data.</text>
</comment>
<dbReference type="SUPFAM" id="SSF53187">
    <property type="entry name" value="Zn-dependent exopeptidases"/>
    <property type="match status" value="1"/>
</dbReference>
<dbReference type="InterPro" id="IPR036264">
    <property type="entry name" value="Bact_exopeptidase_dim_dom"/>
</dbReference>
<dbReference type="Proteomes" id="UP001173174">
    <property type="component" value="Unassembled WGS sequence"/>
</dbReference>
<evidence type="ECO:0000259" key="1">
    <source>
        <dbReference type="Pfam" id="PF07687"/>
    </source>
</evidence>
<organism evidence="2 3">
    <name type="scientific">Enterococcus faecalis</name>
    <name type="common">Streptococcus faecalis</name>
    <dbReference type="NCBI Taxonomy" id="1351"/>
    <lineage>
        <taxon>Bacteria</taxon>
        <taxon>Bacillati</taxon>
        <taxon>Bacillota</taxon>
        <taxon>Bacilli</taxon>
        <taxon>Lactobacillales</taxon>
        <taxon>Enterococcaceae</taxon>
        <taxon>Enterococcus</taxon>
    </lineage>
</organism>
<dbReference type="GO" id="GO:0019877">
    <property type="term" value="P:diaminopimelate biosynthetic process"/>
    <property type="evidence" value="ECO:0007669"/>
    <property type="project" value="TreeGrafter"/>
</dbReference>
<evidence type="ECO:0000313" key="3">
    <source>
        <dbReference type="Proteomes" id="UP001173174"/>
    </source>
</evidence>
<dbReference type="PANTHER" id="PTHR11014">
    <property type="entry name" value="PEPTIDASE M20 FAMILY MEMBER"/>
    <property type="match status" value="1"/>
</dbReference>